<evidence type="ECO:0000259" key="3">
    <source>
        <dbReference type="Pfam" id="PF23622"/>
    </source>
</evidence>
<dbReference type="InParanoid" id="A0A194YLL4"/>
<dbReference type="Gramene" id="OQU77129">
    <property type="protein sequence ID" value="OQU77129"/>
    <property type="gene ID" value="SORBI_3010G264900"/>
</dbReference>
<dbReference type="AlphaFoldDB" id="A0A194YLL4"/>
<dbReference type="OMA" id="WFEIAIT"/>
<dbReference type="ExpressionAtlas" id="A0A194YLL4">
    <property type="expression patterns" value="baseline and differential"/>
</dbReference>
<dbReference type="Pfam" id="PF23622">
    <property type="entry name" value="LRR_At1g61320_AtMIF1"/>
    <property type="match status" value="1"/>
</dbReference>
<evidence type="ECO:0000313" key="5">
    <source>
        <dbReference type="Proteomes" id="UP000000768"/>
    </source>
</evidence>
<dbReference type="Gramene" id="KXG20878">
    <property type="protein sequence ID" value="KXG20878"/>
    <property type="gene ID" value="SORBI_3010G264900"/>
</dbReference>
<proteinExistence type="predicted"/>
<reference evidence="5" key="3">
    <citation type="journal article" date="2018" name="Plant J.">
        <title>The Sorghum bicolor reference genome: improved assembly, gene annotations, a transcriptome atlas, and signatures of genome organization.</title>
        <authorList>
            <person name="McCormick R.F."/>
            <person name="Truong S.K."/>
            <person name="Sreedasyam A."/>
            <person name="Jenkins J."/>
            <person name="Shu S."/>
            <person name="Sims D."/>
            <person name="Kennedy M."/>
            <person name="Amirebrahimi M."/>
            <person name="Weers B.D."/>
            <person name="McKinley B."/>
            <person name="Mattison A."/>
            <person name="Morishige D.T."/>
            <person name="Grimwood J."/>
            <person name="Schmutz J."/>
            <person name="Mullet J.E."/>
        </authorList>
    </citation>
    <scope>NUCLEOTIDE SEQUENCE [LARGE SCALE GENOMIC DNA]</scope>
    <source>
        <strain evidence="5">cv. BTx623</strain>
    </source>
</reference>
<dbReference type="InterPro" id="IPR055357">
    <property type="entry name" value="LRR_At1g61320_AtMIF1"/>
</dbReference>
<dbReference type="SUPFAM" id="SSF52058">
    <property type="entry name" value="L domain-like"/>
    <property type="match status" value="1"/>
</dbReference>
<dbReference type="SUPFAM" id="SSF81383">
    <property type="entry name" value="F-box domain"/>
    <property type="match status" value="1"/>
</dbReference>
<dbReference type="EMBL" id="CM000769">
    <property type="protein sequence ID" value="OQU77129.1"/>
    <property type="molecule type" value="Genomic_DNA"/>
</dbReference>
<dbReference type="Gene3D" id="3.80.10.10">
    <property type="entry name" value="Ribonuclease Inhibitor"/>
    <property type="match status" value="1"/>
</dbReference>
<feature type="region of interest" description="Disordered" evidence="1">
    <location>
        <begin position="17"/>
        <end position="61"/>
    </location>
</feature>
<dbReference type="EMBL" id="CM000769">
    <property type="protein sequence ID" value="KXG20878.1"/>
    <property type="molecule type" value="Genomic_DNA"/>
</dbReference>
<organism evidence="4 5">
    <name type="scientific">Sorghum bicolor</name>
    <name type="common">Sorghum</name>
    <name type="synonym">Sorghum vulgare</name>
    <dbReference type="NCBI Taxonomy" id="4558"/>
    <lineage>
        <taxon>Eukaryota</taxon>
        <taxon>Viridiplantae</taxon>
        <taxon>Streptophyta</taxon>
        <taxon>Embryophyta</taxon>
        <taxon>Tracheophyta</taxon>
        <taxon>Spermatophyta</taxon>
        <taxon>Magnoliopsida</taxon>
        <taxon>Liliopsida</taxon>
        <taxon>Poales</taxon>
        <taxon>Poaceae</taxon>
        <taxon>PACMAD clade</taxon>
        <taxon>Panicoideae</taxon>
        <taxon>Andropogonodae</taxon>
        <taxon>Andropogoneae</taxon>
        <taxon>Sorghinae</taxon>
        <taxon>Sorghum</taxon>
    </lineage>
</organism>
<dbReference type="InterPro" id="IPR053772">
    <property type="entry name" value="At1g61320/At1g61330-like"/>
</dbReference>
<feature type="compositionally biased region" description="Polar residues" evidence="1">
    <location>
        <begin position="42"/>
        <end position="51"/>
    </location>
</feature>
<keyword evidence="5" id="KW-1185">Reference proteome</keyword>
<dbReference type="EMBL" id="CM000769">
    <property type="protein sequence ID" value="OQU77128.1"/>
    <property type="molecule type" value="Genomic_DNA"/>
</dbReference>
<accession>A0A194YLL4</accession>
<evidence type="ECO:0000313" key="4">
    <source>
        <dbReference type="EMBL" id="KXG20879.1"/>
    </source>
</evidence>
<evidence type="ECO:0008006" key="6">
    <source>
        <dbReference type="Google" id="ProtNLM"/>
    </source>
</evidence>
<evidence type="ECO:0000259" key="2">
    <source>
        <dbReference type="Pfam" id="PF00646"/>
    </source>
</evidence>
<dbReference type="Gramene" id="OQU77128">
    <property type="protein sequence ID" value="OQU77128"/>
    <property type="gene ID" value="SORBI_3010G264900"/>
</dbReference>
<feature type="domain" description="F-box" evidence="2">
    <location>
        <begin position="64"/>
        <end position="97"/>
    </location>
</feature>
<dbReference type="EMBL" id="CM000769">
    <property type="protein sequence ID" value="KXG20879.1"/>
    <property type="molecule type" value="Genomic_DNA"/>
</dbReference>
<dbReference type="eggNOG" id="ENOG502RYMX">
    <property type="taxonomic scope" value="Eukaryota"/>
</dbReference>
<dbReference type="InterPro" id="IPR032675">
    <property type="entry name" value="LRR_dom_sf"/>
</dbReference>
<dbReference type="OrthoDB" id="637160at2759"/>
<name>A0A194YLL4_SORBI</name>
<dbReference type="Proteomes" id="UP000000768">
    <property type="component" value="Chromosome 10"/>
</dbReference>
<dbReference type="Pfam" id="PF00646">
    <property type="entry name" value="F-box"/>
    <property type="match status" value="1"/>
</dbReference>
<gene>
    <name evidence="4" type="ORF">SORBI_3010G264900</name>
</gene>
<feature type="compositionally biased region" description="Basic residues" evidence="1">
    <location>
        <begin position="17"/>
        <end position="28"/>
    </location>
</feature>
<protein>
    <recommendedName>
        <fullName evidence="6">F-box domain-containing protein</fullName>
    </recommendedName>
</protein>
<dbReference type="PANTHER" id="PTHR34145">
    <property type="entry name" value="OS02G0105600 PROTEIN"/>
    <property type="match status" value="1"/>
</dbReference>
<reference evidence="4" key="2">
    <citation type="submission" date="2017-02" db="EMBL/GenBank/DDBJ databases">
        <title>WGS assembly of Sorghum bicolor.</title>
        <authorList>
            <person name="Paterson A."/>
            <person name="Mullet J."/>
            <person name="Bowers J."/>
            <person name="Bruggmann R."/>
            <person name="Dubchak I."/>
            <person name="Grimwood J."/>
            <person name="Gundlach H."/>
            <person name="Haberer G."/>
            <person name="Hellsten U."/>
            <person name="Mitros T."/>
            <person name="Poliakov A."/>
            <person name="Schmutz J."/>
            <person name="Spannagl M."/>
            <person name="Tang H."/>
            <person name="Wang X."/>
            <person name="Wicker T."/>
            <person name="Bharti A."/>
            <person name="Chapman J."/>
            <person name="Feltus F."/>
            <person name="Gowik U."/>
            <person name="Grigoriev I."/>
            <person name="Lyons E."/>
            <person name="Maher C."/>
            <person name="Martis M."/>
            <person name="Narechania A."/>
            <person name="Otillar R."/>
            <person name="Penning B."/>
            <person name="Salamov A."/>
            <person name="Wang Y."/>
            <person name="Zhang L."/>
            <person name="Carpita N."/>
            <person name="Freeling M."/>
            <person name="Gingle A."/>
            <person name="Hash C."/>
            <person name="Keller B."/>
            <person name="Klein P."/>
            <person name="Kresovich S."/>
            <person name="Mccann M."/>
            <person name="Ming R."/>
            <person name="Peterson D."/>
            <person name="Rahman M."/>
            <person name="Ware D."/>
            <person name="Westhoff P."/>
            <person name="Mayer K."/>
            <person name="Messing J."/>
            <person name="Sims D."/>
            <person name="Jenkins J."/>
            <person name="Shu S."/>
            <person name="Rokhsar D."/>
        </authorList>
    </citation>
    <scope>NUCLEOTIDE SEQUENCE</scope>
</reference>
<dbReference type="InterPro" id="IPR001810">
    <property type="entry name" value="F-box_dom"/>
</dbReference>
<evidence type="ECO:0000256" key="1">
    <source>
        <dbReference type="SAM" id="MobiDB-lite"/>
    </source>
</evidence>
<dbReference type="InterPro" id="IPR036047">
    <property type="entry name" value="F-box-like_dom_sf"/>
</dbReference>
<feature type="domain" description="At1g61320/AtMIF1 LRR" evidence="3">
    <location>
        <begin position="126"/>
        <end position="511"/>
    </location>
</feature>
<dbReference type="Gramene" id="KXG20879">
    <property type="protein sequence ID" value="KXG20879"/>
    <property type="gene ID" value="SORBI_3010G264900"/>
</dbReference>
<reference evidence="4 5" key="1">
    <citation type="journal article" date="2009" name="Nature">
        <title>The Sorghum bicolor genome and the diversification of grasses.</title>
        <authorList>
            <person name="Paterson A.H."/>
            <person name="Bowers J.E."/>
            <person name="Bruggmann R."/>
            <person name="Dubchak I."/>
            <person name="Grimwood J."/>
            <person name="Gundlach H."/>
            <person name="Haberer G."/>
            <person name="Hellsten U."/>
            <person name="Mitros T."/>
            <person name="Poliakov A."/>
            <person name="Schmutz J."/>
            <person name="Spannagl M."/>
            <person name="Tang H."/>
            <person name="Wang X."/>
            <person name="Wicker T."/>
            <person name="Bharti A.K."/>
            <person name="Chapman J."/>
            <person name="Feltus F.A."/>
            <person name="Gowik U."/>
            <person name="Grigoriev I.V."/>
            <person name="Lyons E."/>
            <person name="Maher C.A."/>
            <person name="Martis M."/>
            <person name="Narechania A."/>
            <person name="Otillar R.P."/>
            <person name="Penning B.W."/>
            <person name="Salamov A.A."/>
            <person name="Wang Y."/>
            <person name="Zhang L."/>
            <person name="Carpita N.C."/>
            <person name="Freeling M."/>
            <person name="Gingle A.R."/>
            <person name="Hash C.T."/>
            <person name="Keller B."/>
            <person name="Klein P."/>
            <person name="Kresovich S."/>
            <person name="McCann M.C."/>
            <person name="Ming R."/>
            <person name="Peterson D.G."/>
            <person name="Mehboob-ur-Rahman"/>
            <person name="Ware D."/>
            <person name="Westhoff P."/>
            <person name="Mayer K.F."/>
            <person name="Messing J."/>
            <person name="Rokhsar D.S."/>
        </authorList>
    </citation>
    <scope>NUCLEOTIDE SEQUENCE [LARGE SCALE GENOMIC DNA]</scope>
    <source>
        <strain evidence="5">cv. BTx623</strain>
    </source>
</reference>
<dbReference type="PANTHER" id="PTHR34145:SF56">
    <property type="entry name" value="F-BOX DOMAIN-CONTAINING PROTEIN"/>
    <property type="match status" value="1"/>
</dbReference>
<sequence length="519" mass="58501">MGLLALNRLVSVQRVRERRRRRRQRQRGQIRDAKVASLANGKDTSCQQDGSPQGHKRRRYSGPDLPEDIWRHIHFLMPLQDAARAACVSHAFLSSWRCRPDITISWKTLGGKDEVAKDFNSIADQILKNRSGIGLKTLKIDFCDYKADTYSYLNNWLEIAITPELEELTLDLFPRKAKYSFPCSLLSNGRGNSLRHLKLVWCAFSNTVGLDCLKNLTSLHLHDVHITGNELGCLFSSSSALERLELHGCHKIVRLEIPCLLQRLRYLGVFVCERLKVIESKAPNISSFHLSEIQGKFSLGESSLQLKDMMLSMNCTISFARAKLPFIVPNLKSLSLASDYEVPNTPLVSKTFLHLKYLCISLSEGAFSPYYDCFSAVSFLDAAPSLETLRLGVTQLWMKHEPFVGEPSPQNQIMGTRHSNLKSVKITGFCSAKSLVELTCYILEYATSLDCLTLDTTWGCFRRCSDHGISKCASLTKNIIRDSRNALLVIRAWIEGKVPPSVKFNVLAHCSKCHNADED</sequence>